<keyword evidence="2" id="KW-1185">Reference proteome</keyword>
<dbReference type="Proteomes" id="UP000184222">
    <property type="component" value="Chromosome"/>
</dbReference>
<sequence length="172" mass="20568">MGIVERSAKTSNKDKKRIVQKINKKLDSLITDYNELQNVSNTLNSSVSCTMTVRTEMLIEDCIKQKEKISEIFEECKEMFNTRRILDENVKREVISILNIVFNDFFMDEFITKSRYNSTNLKRYPFFELYTYICKSYLLLTISQDCNIFQSFRKDSKGHCFDDYKVIHQYEY</sequence>
<dbReference type="AlphaFoldDB" id="A0A1L4BPT0"/>
<accession>A0A1L4BPT0</accession>
<proteinExistence type="predicted"/>
<name>A0A1L4BPT0_9GAMM</name>
<gene>
    <name evidence="1" type="ORF">F7310_00075</name>
</gene>
<dbReference type="STRING" id="573570.F7310_00075"/>
<protein>
    <submittedName>
        <fullName evidence="1">Uncharacterized protein</fullName>
    </submittedName>
</protein>
<evidence type="ECO:0000313" key="1">
    <source>
        <dbReference type="EMBL" id="API85846.1"/>
    </source>
</evidence>
<dbReference type="EMBL" id="CP016796">
    <property type="protein sequence ID" value="API85846.1"/>
    <property type="molecule type" value="Genomic_DNA"/>
</dbReference>
<dbReference type="KEGG" id="frx:F7310_00075"/>
<evidence type="ECO:0000313" key="2">
    <source>
        <dbReference type="Proteomes" id="UP000184222"/>
    </source>
</evidence>
<reference evidence="1 2" key="1">
    <citation type="journal article" date="2016" name="Appl. Environ. Microbiol.">
        <title>Whole genome relationships among Francisella bacteria of diverse origin define new species and provide specific regions for detection.</title>
        <authorList>
            <person name="Challacombe J.F."/>
            <person name="Petersen J.M."/>
            <person name="Gallegos-Graves V."/>
            <person name="Hodge D."/>
            <person name="Pillai S."/>
            <person name="Kuske C.R."/>
        </authorList>
    </citation>
    <scope>NUCLEOTIDE SEQUENCE [LARGE SCALE GENOMIC DNA]</scope>
    <source>
        <strain evidence="2">TX07-7310</strain>
    </source>
</reference>
<organism evidence="1 2">
    <name type="scientific">Francisella uliginis</name>
    <dbReference type="NCBI Taxonomy" id="573570"/>
    <lineage>
        <taxon>Bacteria</taxon>
        <taxon>Pseudomonadati</taxon>
        <taxon>Pseudomonadota</taxon>
        <taxon>Gammaproteobacteria</taxon>
        <taxon>Thiotrichales</taxon>
        <taxon>Francisellaceae</taxon>
        <taxon>Francisella</taxon>
    </lineage>
</organism>